<protein>
    <submittedName>
        <fullName evidence="9">Putative ABC transport system permease protein</fullName>
    </submittedName>
</protein>
<keyword evidence="4 6" id="KW-1133">Transmembrane helix</keyword>
<feature type="transmembrane region" description="Helical" evidence="6">
    <location>
        <begin position="847"/>
        <end position="868"/>
    </location>
</feature>
<accession>A0A1T5KQ60</accession>
<evidence type="ECO:0000259" key="7">
    <source>
        <dbReference type="Pfam" id="PF02687"/>
    </source>
</evidence>
<keyword evidence="5 6" id="KW-0472">Membrane</keyword>
<dbReference type="NCBIfam" id="NF038404">
    <property type="entry name" value="perm_prefix_2"/>
    <property type="match status" value="1"/>
</dbReference>
<feature type="transmembrane region" description="Helical" evidence="6">
    <location>
        <begin position="509"/>
        <end position="529"/>
    </location>
</feature>
<feature type="domain" description="ABC3 transporter permease C-terminal" evidence="7">
    <location>
        <begin position="762"/>
        <end position="863"/>
    </location>
</feature>
<name>A0A1T5KQ60_9BACT</name>
<dbReference type="STRING" id="688867.SAMN05660236_2460"/>
<feature type="transmembrane region" description="Helical" evidence="6">
    <location>
        <begin position="462"/>
        <end position="488"/>
    </location>
</feature>
<dbReference type="Pfam" id="PF02687">
    <property type="entry name" value="FtsX"/>
    <property type="match status" value="2"/>
</dbReference>
<feature type="transmembrane region" description="Helical" evidence="6">
    <location>
        <begin position="800"/>
        <end position="827"/>
    </location>
</feature>
<gene>
    <name evidence="9" type="ORF">SAMN05660236_2460</name>
</gene>
<evidence type="ECO:0000259" key="8">
    <source>
        <dbReference type="Pfam" id="PF12704"/>
    </source>
</evidence>
<dbReference type="InterPro" id="IPR025857">
    <property type="entry name" value="MacB_PCD"/>
</dbReference>
<dbReference type="PANTHER" id="PTHR30572:SF18">
    <property type="entry name" value="ABC-TYPE MACROLIDE FAMILY EXPORT SYSTEM PERMEASE COMPONENT 2"/>
    <property type="match status" value="1"/>
</dbReference>
<reference evidence="9 10" key="1">
    <citation type="submission" date="2017-02" db="EMBL/GenBank/DDBJ databases">
        <authorList>
            <person name="Peterson S.W."/>
        </authorList>
    </citation>
    <scope>NUCLEOTIDE SEQUENCE [LARGE SCALE GENOMIC DNA]</scope>
    <source>
        <strain evidence="9 10">DSM 25262</strain>
    </source>
</reference>
<evidence type="ECO:0000256" key="1">
    <source>
        <dbReference type="ARBA" id="ARBA00004651"/>
    </source>
</evidence>
<dbReference type="InterPro" id="IPR047699">
    <property type="entry name" value="Permease_put_prefix"/>
</dbReference>
<keyword evidence="2" id="KW-1003">Cell membrane</keyword>
<dbReference type="OrthoDB" id="8735006at2"/>
<dbReference type="PANTHER" id="PTHR30572">
    <property type="entry name" value="MEMBRANE COMPONENT OF TRANSPORTER-RELATED"/>
    <property type="match status" value="1"/>
</dbReference>
<feature type="domain" description="ABC3 transporter permease C-terminal" evidence="7">
    <location>
        <begin position="374"/>
        <end position="485"/>
    </location>
</feature>
<sequence length="882" mass="98301">MNAAPPKYALKFLRWFCREDCLDEIEGDLTELYRKHCLESSSRAHWKFASSVIRYLRPEYMKLFQRSRSHSLISISMIQNYFTLAFRNIRKRATFSFINIVGLAMGVCACLVILKYIDFETSYDTFNVNAASLYRINRTFIQNEERKSPNIMTTYGLGPALATDLPEVKRYIRTHTEHSVVTCESGESDAKVFHEENILAVDSTFLRAFTFKTLTGNLSTALDQANAIVLTQSVAHKYFGAADPIGKTLTLAGGRMSGSYTVSSVMEDIPQNSHFDFDILVPLYAILQSTQYQNDDGWAWNNFTTYIQLNDGANQQTAEQKFPDFCRRRLDPKWKDYNGHVELKLQPLRDIHLHPGLRGDVETVSRGTLYFFGMIAVFIVLIAWINYINLSTARAMERAREVGIKKAIGAFRSELITQFLFESVVINFISTLLAVGLAITLLPVLGDIIGKELSFQFSDVRLWFALAGLSIVGTLASGIYPAFVLSSFRITKVLKGNGSEGRGFSLRKALVVFQFAASLILITGTFVVYRQIHFMQSQDKGLQMDQMLVLSGPGTLPWKTAQQKLEIFKEEVKKMPGVKAIATSGAVPGGGHNWGADIRKSGTPVTEIKSGSVVWVDPDFIPTYNITFIAGKNFDPRVKSDMESVIINEASLAAFGLGTAEQALKEQLVIGEDTASIIGVLKNYNWSSLKSDYTPFLFLADTIATTKVSIHLAAHTIPATIEAIDERYKTLIPGEPFEYTFVDDSFNRQYKSDQQFGSIFGLFATLAVAISCLGLWGLASFTTSQKMKEIGIRKVLGASISGIVILLLGQFLQLVLVASFIALPLSWYGINTWLQGFAFHIGLHWDLFVLPIAILMLIAFLTVSMQVVKGAITNPAKILRSE</sequence>
<evidence type="ECO:0000256" key="6">
    <source>
        <dbReference type="SAM" id="Phobius"/>
    </source>
</evidence>
<feature type="transmembrane region" description="Helical" evidence="6">
    <location>
        <begin position="97"/>
        <end position="117"/>
    </location>
</feature>
<dbReference type="RefSeq" id="WP_079686912.1">
    <property type="nucleotide sequence ID" value="NZ_FUZU01000001.1"/>
</dbReference>
<feature type="domain" description="MacB-like periplasmic core" evidence="8">
    <location>
        <begin position="96"/>
        <end position="322"/>
    </location>
</feature>
<evidence type="ECO:0000256" key="4">
    <source>
        <dbReference type="ARBA" id="ARBA00022989"/>
    </source>
</evidence>
<evidence type="ECO:0000313" key="9">
    <source>
        <dbReference type="EMBL" id="SKC65800.1"/>
    </source>
</evidence>
<dbReference type="Pfam" id="PF12704">
    <property type="entry name" value="MacB_PCD"/>
    <property type="match status" value="1"/>
</dbReference>
<proteinExistence type="predicted"/>
<keyword evidence="10" id="KW-1185">Reference proteome</keyword>
<organism evidence="9 10">
    <name type="scientific">Ohtaekwangia koreensis</name>
    <dbReference type="NCBI Taxonomy" id="688867"/>
    <lineage>
        <taxon>Bacteria</taxon>
        <taxon>Pseudomonadati</taxon>
        <taxon>Bacteroidota</taxon>
        <taxon>Cytophagia</taxon>
        <taxon>Cytophagales</taxon>
        <taxon>Fulvivirgaceae</taxon>
        <taxon>Ohtaekwangia</taxon>
    </lineage>
</organism>
<dbReference type="EMBL" id="FUZU01000001">
    <property type="protein sequence ID" value="SKC65800.1"/>
    <property type="molecule type" value="Genomic_DNA"/>
</dbReference>
<evidence type="ECO:0000256" key="2">
    <source>
        <dbReference type="ARBA" id="ARBA00022475"/>
    </source>
</evidence>
<dbReference type="AlphaFoldDB" id="A0A1T5KQ60"/>
<evidence type="ECO:0000256" key="3">
    <source>
        <dbReference type="ARBA" id="ARBA00022692"/>
    </source>
</evidence>
<dbReference type="InterPro" id="IPR050250">
    <property type="entry name" value="Macrolide_Exporter_MacB"/>
</dbReference>
<feature type="transmembrane region" description="Helical" evidence="6">
    <location>
        <begin position="369"/>
        <end position="390"/>
    </location>
</feature>
<evidence type="ECO:0000256" key="5">
    <source>
        <dbReference type="ARBA" id="ARBA00023136"/>
    </source>
</evidence>
<keyword evidence="3 6" id="KW-0812">Transmembrane</keyword>
<dbReference type="GO" id="GO:0022857">
    <property type="term" value="F:transmembrane transporter activity"/>
    <property type="evidence" value="ECO:0007669"/>
    <property type="project" value="TreeGrafter"/>
</dbReference>
<dbReference type="GO" id="GO:0005886">
    <property type="term" value="C:plasma membrane"/>
    <property type="evidence" value="ECO:0007669"/>
    <property type="project" value="UniProtKB-SubCell"/>
</dbReference>
<feature type="transmembrane region" description="Helical" evidence="6">
    <location>
        <begin position="756"/>
        <end position="779"/>
    </location>
</feature>
<dbReference type="Proteomes" id="UP000190961">
    <property type="component" value="Unassembled WGS sequence"/>
</dbReference>
<evidence type="ECO:0000313" key="10">
    <source>
        <dbReference type="Proteomes" id="UP000190961"/>
    </source>
</evidence>
<comment type="subcellular location">
    <subcellularLocation>
        <location evidence="1">Cell membrane</location>
        <topology evidence="1">Multi-pass membrane protein</topology>
    </subcellularLocation>
</comment>
<feature type="transmembrane region" description="Helical" evidence="6">
    <location>
        <begin position="419"/>
        <end position="442"/>
    </location>
</feature>
<dbReference type="InterPro" id="IPR003838">
    <property type="entry name" value="ABC3_permease_C"/>
</dbReference>